<dbReference type="RefSeq" id="WP_130039391.1">
    <property type="nucleotide sequence ID" value="NZ_JACCEV010000002.1"/>
</dbReference>
<dbReference type="OrthoDB" id="9814509at2"/>
<keyword evidence="2" id="KW-1185">Reference proteome</keyword>
<dbReference type="AlphaFoldDB" id="A0A853H1D7"/>
<comment type="caution">
    <text evidence="1">The sequence shown here is derived from an EMBL/GenBank/DDBJ whole genome shotgun (WGS) entry which is preliminary data.</text>
</comment>
<keyword evidence="1" id="KW-0456">Lyase</keyword>
<protein>
    <submittedName>
        <fullName evidence="1">Phosphonate C-P lyase system protein PhnH</fullName>
    </submittedName>
</protein>
<reference evidence="1 2" key="1">
    <citation type="submission" date="2020-07" db="EMBL/GenBank/DDBJ databases">
        <title>Taxonomic revisions and descriptions of new bacterial species based on genomic comparisons in the high-G+C-content subgroup of the family Alcaligenaceae.</title>
        <authorList>
            <person name="Szabo A."/>
            <person name="Felfoldi T."/>
        </authorList>
    </citation>
    <scope>NUCLEOTIDE SEQUENCE [LARGE SCALE GENOMIC DNA]</scope>
    <source>
        <strain evidence="1 2">DSM 25667</strain>
    </source>
</reference>
<dbReference type="GO" id="GO:0019634">
    <property type="term" value="P:organic phosphonate metabolic process"/>
    <property type="evidence" value="ECO:0007669"/>
    <property type="project" value="InterPro"/>
</dbReference>
<proteinExistence type="predicted"/>
<dbReference type="SUPFAM" id="SSF159709">
    <property type="entry name" value="PhnH-like"/>
    <property type="match status" value="1"/>
</dbReference>
<evidence type="ECO:0000313" key="2">
    <source>
        <dbReference type="Proteomes" id="UP000554144"/>
    </source>
</evidence>
<dbReference type="NCBIfam" id="TIGR03292">
    <property type="entry name" value="PhnH_redo"/>
    <property type="match status" value="1"/>
</dbReference>
<evidence type="ECO:0000313" key="1">
    <source>
        <dbReference type="EMBL" id="NYT85840.1"/>
    </source>
</evidence>
<dbReference type="Gene3D" id="3.40.50.11310">
    <property type="entry name" value="Bacterial phosphonate metabolism protein PhnH"/>
    <property type="match status" value="1"/>
</dbReference>
<dbReference type="InterPro" id="IPR038058">
    <property type="entry name" value="PhnH-like_sp"/>
</dbReference>
<dbReference type="Pfam" id="PF05845">
    <property type="entry name" value="PhnH"/>
    <property type="match status" value="1"/>
</dbReference>
<dbReference type="InterPro" id="IPR008772">
    <property type="entry name" value="Phosphonate_metab_PhnH"/>
</dbReference>
<gene>
    <name evidence="1" type="primary">phnH</name>
    <name evidence="1" type="ORF">H0A62_09515</name>
</gene>
<sequence length="197" mass="21120">MENQLLPAFAEPVHTAQQVFRQALSALSEPGQPQTVSDAPGLGGLASATYALCLSLLDSDTPLWLSPSLDTPVVRANLSFHCGCPIVDEPKSAAFAILDGKAALDISRFNPGNDRDPHLSCTVMIQLDSLEGGPATAWRGPGILNKQVVNLPVPTDFWAQRTQYDFPIGIDLFLTADCTLLGLPRSTKVLPMIQEVI</sequence>
<dbReference type="PIRSF" id="PIRSF020680">
    <property type="entry name" value="PhnH"/>
    <property type="match status" value="1"/>
</dbReference>
<name>A0A853H1D7_9BURK</name>
<accession>A0A853H1D7</accession>
<dbReference type="GO" id="GO:0016829">
    <property type="term" value="F:lyase activity"/>
    <property type="evidence" value="ECO:0007669"/>
    <property type="project" value="UniProtKB-KW"/>
</dbReference>
<dbReference type="EMBL" id="JACCEV010000002">
    <property type="protein sequence ID" value="NYT85840.1"/>
    <property type="molecule type" value="Genomic_DNA"/>
</dbReference>
<organism evidence="1 2">
    <name type="scientific">Pollutimonas harenae</name>
    <dbReference type="NCBI Taxonomy" id="657015"/>
    <lineage>
        <taxon>Bacteria</taxon>
        <taxon>Pseudomonadati</taxon>
        <taxon>Pseudomonadota</taxon>
        <taxon>Betaproteobacteria</taxon>
        <taxon>Burkholderiales</taxon>
        <taxon>Alcaligenaceae</taxon>
        <taxon>Pollutimonas</taxon>
    </lineage>
</organism>
<dbReference type="Proteomes" id="UP000554144">
    <property type="component" value="Unassembled WGS sequence"/>
</dbReference>